<reference evidence="5 6" key="1">
    <citation type="submission" date="2020-08" db="EMBL/GenBank/DDBJ databases">
        <title>Genomic Encyclopedia of Type Strains, Phase IV (KMG-IV): sequencing the most valuable type-strain genomes for metagenomic binning, comparative biology and taxonomic classification.</title>
        <authorList>
            <person name="Goeker M."/>
        </authorList>
    </citation>
    <scope>NUCLEOTIDE SEQUENCE [LARGE SCALE GENOMIC DNA]</scope>
    <source>
        <strain evidence="5 6">DSM 102255</strain>
    </source>
</reference>
<dbReference type="GO" id="GO:0003677">
    <property type="term" value="F:DNA binding"/>
    <property type="evidence" value="ECO:0007669"/>
    <property type="project" value="UniProtKB-KW"/>
</dbReference>
<dbReference type="Proteomes" id="UP000552700">
    <property type="component" value="Unassembled WGS sequence"/>
</dbReference>
<gene>
    <name evidence="5" type="ORF">FHS92_002271</name>
</gene>
<feature type="domain" description="HTH marR-type" evidence="4">
    <location>
        <begin position="2"/>
        <end position="134"/>
    </location>
</feature>
<evidence type="ECO:0000256" key="3">
    <source>
        <dbReference type="ARBA" id="ARBA00023163"/>
    </source>
</evidence>
<name>A0A841J4T0_9SPHN</name>
<dbReference type="GO" id="GO:0006950">
    <property type="term" value="P:response to stress"/>
    <property type="evidence" value="ECO:0007669"/>
    <property type="project" value="TreeGrafter"/>
</dbReference>
<dbReference type="AlphaFoldDB" id="A0A841J4T0"/>
<keyword evidence="6" id="KW-1185">Reference proteome</keyword>
<protein>
    <submittedName>
        <fullName evidence="5">DNA-binding MarR family transcriptional regulator</fullName>
    </submittedName>
</protein>
<dbReference type="InterPro" id="IPR036388">
    <property type="entry name" value="WH-like_DNA-bd_sf"/>
</dbReference>
<dbReference type="Gene3D" id="1.10.10.10">
    <property type="entry name" value="Winged helix-like DNA-binding domain superfamily/Winged helix DNA-binding domain"/>
    <property type="match status" value="1"/>
</dbReference>
<dbReference type="SMART" id="SM00347">
    <property type="entry name" value="HTH_MARR"/>
    <property type="match status" value="1"/>
</dbReference>
<organism evidence="5 6">
    <name type="scientific">Sphingobium subterraneum</name>
    <dbReference type="NCBI Taxonomy" id="627688"/>
    <lineage>
        <taxon>Bacteria</taxon>
        <taxon>Pseudomonadati</taxon>
        <taxon>Pseudomonadota</taxon>
        <taxon>Alphaproteobacteria</taxon>
        <taxon>Sphingomonadales</taxon>
        <taxon>Sphingomonadaceae</taxon>
        <taxon>Sphingobium</taxon>
    </lineage>
</organism>
<proteinExistence type="predicted"/>
<dbReference type="PROSITE" id="PS50995">
    <property type="entry name" value="HTH_MARR_2"/>
    <property type="match status" value="1"/>
</dbReference>
<evidence type="ECO:0000256" key="1">
    <source>
        <dbReference type="ARBA" id="ARBA00023015"/>
    </source>
</evidence>
<dbReference type="PRINTS" id="PR00598">
    <property type="entry name" value="HTHMARR"/>
</dbReference>
<dbReference type="Pfam" id="PF12802">
    <property type="entry name" value="MarR_2"/>
    <property type="match status" value="1"/>
</dbReference>
<dbReference type="InterPro" id="IPR039422">
    <property type="entry name" value="MarR/SlyA-like"/>
</dbReference>
<keyword evidence="3" id="KW-0804">Transcription</keyword>
<evidence type="ECO:0000313" key="6">
    <source>
        <dbReference type="Proteomes" id="UP000552700"/>
    </source>
</evidence>
<dbReference type="EMBL" id="JACIJP010000003">
    <property type="protein sequence ID" value="MBB6124526.1"/>
    <property type="molecule type" value="Genomic_DNA"/>
</dbReference>
<dbReference type="PANTHER" id="PTHR33164:SF64">
    <property type="entry name" value="TRANSCRIPTIONAL REGULATOR SLYA"/>
    <property type="match status" value="1"/>
</dbReference>
<keyword evidence="2 5" id="KW-0238">DNA-binding</keyword>
<dbReference type="InterPro" id="IPR036390">
    <property type="entry name" value="WH_DNA-bd_sf"/>
</dbReference>
<dbReference type="SUPFAM" id="SSF46785">
    <property type="entry name" value="Winged helix' DNA-binding domain"/>
    <property type="match status" value="1"/>
</dbReference>
<accession>A0A841J4T0</accession>
<keyword evidence="1" id="KW-0805">Transcription regulation</keyword>
<evidence type="ECO:0000256" key="2">
    <source>
        <dbReference type="ARBA" id="ARBA00023125"/>
    </source>
</evidence>
<evidence type="ECO:0000259" key="4">
    <source>
        <dbReference type="PROSITE" id="PS50995"/>
    </source>
</evidence>
<dbReference type="GO" id="GO:0003700">
    <property type="term" value="F:DNA-binding transcription factor activity"/>
    <property type="evidence" value="ECO:0007669"/>
    <property type="project" value="InterPro"/>
</dbReference>
<evidence type="ECO:0000313" key="5">
    <source>
        <dbReference type="EMBL" id="MBB6124526.1"/>
    </source>
</evidence>
<dbReference type="InterPro" id="IPR000835">
    <property type="entry name" value="HTH_MarR-typ"/>
</dbReference>
<dbReference type="PANTHER" id="PTHR33164">
    <property type="entry name" value="TRANSCRIPTIONAL REGULATOR, MARR FAMILY"/>
    <property type="match status" value="1"/>
</dbReference>
<sequence>MEQNLGFLTNDIARLMRKRFDMLTRHLGITGPQWRALLIIARNPGISQGGVADYLDVEPITTCRMIDRLEQADFVERRRHPDDRRAWQLHLTPQAEPLVDSLKTHATRITDTAQAGFSAEEMDLLTNLLVRMRDNLSQSPTDMAPLRQEAQHG</sequence>
<comment type="caution">
    <text evidence="5">The sequence shown here is derived from an EMBL/GenBank/DDBJ whole genome shotgun (WGS) entry which is preliminary data.</text>
</comment>
<dbReference type="RefSeq" id="WP_184080675.1">
    <property type="nucleotide sequence ID" value="NZ_JACIJP010000003.1"/>
</dbReference>